<evidence type="ECO:0000313" key="3">
    <source>
        <dbReference type="Proteomes" id="UP001249851"/>
    </source>
</evidence>
<dbReference type="GO" id="GO:0005829">
    <property type="term" value="C:cytosol"/>
    <property type="evidence" value="ECO:0007669"/>
    <property type="project" value="TreeGrafter"/>
</dbReference>
<gene>
    <name evidence="2" type="ORF">P5673_013862</name>
</gene>
<feature type="region of interest" description="Disordered" evidence="1">
    <location>
        <begin position="343"/>
        <end position="370"/>
    </location>
</feature>
<dbReference type="EMBL" id="JARQWQ010000027">
    <property type="protein sequence ID" value="KAK2562894.1"/>
    <property type="molecule type" value="Genomic_DNA"/>
</dbReference>
<feature type="compositionally biased region" description="Acidic residues" evidence="1">
    <location>
        <begin position="346"/>
        <end position="370"/>
    </location>
</feature>
<proteinExistence type="predicted"/>
<evidence type="ECO:0000313" key="2">
    <source>
        <dbReference type="EMBL" id="KAK2562894.1"/>
    </source>
</evidence>
<reference evidence="2" key="2">
    <citation type="journal article" date="2023" name="Science">
        <title>Genomic signatures of disease resistance in endangered staghorn corals.</title>
        <authorList>
            <person name="Vollmer S.V."/>
            <person name="Selwyn J.D."/>
            <person name="Despard B.A."/>
            <person name="Roesel C.L."/>
        </authorList>
    </citation>
    <scope>NUCLEOTIDE SEQUENCE</scope>
    <source>
        <strain evidence="2">K2</strain>
    </source>
</reference>
<evidence type="ECO:0008006" key="4">
    <source>
        <dbReference type="Google" id="ProtNLM"/>
    </source>
</evidence>
<dbReference type="AlphaFoldDB" id="A0AAD9V6D8"/>
<keyword evidence="3" id="KW-1185">Reference proteome</keyword>
<dbReference type="PANTHER" id="PTHR14024:SF49">
    <property type="entry name" value="LIPID STORAGE DROPLETS SURFACE-BINDING PROTEIN 1"/>
    <property type="match status" value="1"/>
</dbReference>
<sequence>MASEVLPGGESENKSFKTRLCELPVAVAAIQQLSQIYNCVKENNAVARLACNAGESTINMANSATQPIMSAATSLPLAQPILGGMGYAASTFDRVASGTLAKVEEKLPIITKTPTEIKTAMSSTASNYYTRVQNTTVVKMMISSTHEVVSLSEVLSEFALPTDGACPEDVKELVTMAEDQTKGPLVRIRHLREKITRRGARKLMSYKPVKLTVDTVCNDYKMSCVQDRVSNLVVKSTTAGKQVFSATMYIPSKALELTGEVFISSKNFVFAFTKAHSVSDLPSTVANVMTQITQPLTNAKDRVVGYVFVNQQVMTQYLLSSRPVQWMLPHVVAVEEVAEMNITVAESEESEDDEEETDDDEDEEVEKEEK</sequence>
<comment type="caution">
    <text evidence="2">The sequence shown here is derived from an EMBL/GenBank/DDBJ whole genome shotgun (WGS) entry which is preliminary data.</text>
</comment>
<accession>A0AAD9V6D8</accession>
<protein>
    <recommendedName>
        <fullName evidence="4">Perilipin</fullName>
    </recommendedName>
</protein>
<dbReference type="PANTHER" id="PTHR14024">
    <property type="entry name" value="PERILIPIN"/>
    <property type="match status" value="1"/>
</dbReference>
<reference evidence="2" key="1">
    <citation type="journal article" date="2023" name="G3 (Bethesda)">
        <title>Whole genome assembly and annotation of the endangered Caribbean coral Acropora cervicornis.</title>
        <authorList>
            <person name="Selwyn J.D."/>
            <person name="Vollmer S.V."/>
        </authorList>
    </citation>
    <scope>NUCLEOTIDE SEQUENCE</scope>
    <source>
        <strain evidence="2">K2</strain>
    </source>
</reference>
<dbReference type="GO" id="GO:0005811">
    <property type="term" value="C:lipid droplet"/>
    <property type="evidence" value="ECO:0007669"/>
    <property type="project" value="TreeGrafter"/>
</dbReference>
<evidence type="ECO:0000256" key="1">
    <source>
        <dbReference type="SAM" id="MobiDB-lite"/>
    </source>
</evidence>
<organism evidence="2 3">
    <name type="scientific">Acropora cervicornis</name>
    <name type="common">Staghorn coral</name>
    <dbReference type="NCBI Taxonomy" id="6130"/>
    <lineage>
        <taxon>Eukaryota</taxon>
        <taxon>Metazoa</taxon>
        <taxon>Cnidaria</taxon>
        <taxon>Anthozoa</taxon>
        <taxon>Hexacorallia</taxon>
        <taxon>Scleractinia</taxon>
        <taxon>Astrocoeniina</taxon>
        <taxon>Acroporidae</taxon>
        <taxon>Acropora</taxon>
    </lineage>
</organism>
<name>A0AAD9V6D8_ACRCE</name>
<dbReference type="Proteomes" id="UP001249851">
    <property type="component" value="Unassembled WGS sequence"/>
</dbReference>
<dbReference type="GO" id="GO:0010890">
    <property type="term" value="P:positive regulation of triglyceride storage"/>
    <property type="evidence" value="ECO:0007669"/>
    <property type="project" value="TreeGrafter"/>
</dbReference>
<dbReference type="GO" id="GO:0019915">
    <property type="term" value="P:lipid storage"/>
    <property type="evidence" value="ECO:0007669"/>
    <property type="project" value="TreeGrafter"/>
</dbReference>